<dbReference type="Proteomes" id="UP000276980">
    <property type="component" value="Chromosome"/>
</dbReference>
<name>A0A3Q8XHU0_ACIJO</name>
<sequence length="51" mass="5990">MADLQRKHDTIRHIHHLQLPESLICALEDVSQAESVVHLIRSLQHLTQQWN</sequence>
<proteinExistence type="predicted"/>
<evidence type="ECO:0000313" key="2">
    <source>
        <dbReference type="Proteomes" id="UP000276980"/>
    </source>
</evidence>
<organism evidence="1 2">
    <name type="scientific">Acinetobacter johnsonii</name>
    <dbReference type="NCBI Taxonomy" id="40214"/>
    <lineage>
        <taxon>Bacteria</taxon>
        <taxon>Pseudomonadati</taxon>
        <taxon>Pseudomonadota</taxon>
        <taxon>Gammaproteobacteria</taxon>
        <taxon>Moraxellales</taxon>
        <taxon>Moraxellaceae</taxon>
        <taxon>Acinetobacter</taxon>
    </lineage>
</organism>
<gene>
    <name evidence="1" type="ORF">CFH90_0065</name>
</gene>
<accession>A0A3Q8XHU0</accession>
<evidence type="ECO:0000313" key="1">
    <source>
        <dbReference type="EMBL" id="AZN65761.1"/>
    </source>
</evidence>
<reference evidence="1 2" key="1">
    <citation type="submission" date="2017-06" db="EMBL/GenBank/DDBJ databases">
        <title>Complete Genome Sequence of the Carbazole-Degrading Bacterium Acinetobacter johnsonii IC001.</title>
        <authorList>
            <person name="Vejarano F."/>
            <person name="Suzuki-Minakuchi C."/>
            <person name="Ohtsubo Y."/>
            <person name="Tsuda M."/>
            <person name="Okada K."/>
            <person name="Nojiri H."/>
        </authorList>
    </citation>
    <scope>NUCLEOTIDE SEQUENCE [LARGE SCALE GENOMIC DNA]</scope>
    <source>
        <strain evidence="1 2">IC001</strain>
    </source>
</reference>
<dbReference type="EMBL" id="CP022298">
    <property type="protein sequence ID" value="AZN65761.1"/>
    <property type="molecule type" value="Genomic_DNA"/>
</dbReference>
<dbReference type="AlphaFoldDB" id="A0A3Q8XHU0"/>
<protein>
    <submittedName>
        <fullName evidence="1">Uncharacterized protein</fullName>
    </submittedName>
</protein>
<dbReference type="RefSeq" id="WP_164836596.1">
    <property type="nucleotide sequence ID" value="NZ_CP022298.1"/>
</dbReference>